<dbReference type="SMART" id="SM00213">
    <property type="entry name" value="UBQ"/>
    <property type="match status" value="2"/>
</dbReference>
<dbReference type="SUPFAM" id="SSF54236">
    <property type="entry name" value="Ubiquitin-like"/>
    <property type="match status" value="2"/>
</dbReference>
<dbReference type="PANTHER" id="PTHR10677">
    <property type="entry name" value="UBIQUILIN"/>
    <property type="match status" value="1"/>
</dbReference>
<dbReference type="STRING" id="246437.L8Y945"/>
<dbReference type="GO" id="GO:0005576">
    <property type="term" value="C:extracellular region"/>
    <property type="evidence" value="ECO:0007669"/>
    <property type="project" value="UniProtKB-SubCell"/>
</dbReference>
<dbReference type="GO" id="GO:0006511">
    <property type="term" value="P:ubiquitin-dependent protein catabolic process"/>
    <property type="evidence" value="ECO:0007669"/>
    <property type="project" value="TreeGrafter"/>
</dbReference>
<keyword evidence="8" id="KW-0702">S-nitrosylation</keyword>
<dbReference type="GO" id="GO:0031593">
    <property type="term" value="F:polyubiquitin modification-dependent protein binding"/>
    <property type="evidence" value="ECO:0007669"/>
    <property type="project" value="TreeGrafter"/>
</dbReference>
<reference evidence="17" key="1">
    <citation type="submission" date="2012-07" db="EMBL/GenBank/DDBJ databases">
        <title>Genome of the Chinese tree shrew, a rising model animal genetically related to primates.</title>
        <authorList>
            <person name="Zhang G."/>
            <person name="Fan Y."/>
            <person name="Yao Y."/>
            <person name="Huang Z."/>
        </authorList>
    </citation>
    <scope>NUCLEOTIDE SEQUENCE [LARGE SCALE GENOMIC DNA]</scope>
</reference>
<evidence type="ECO:0000256" key="9">
    <source>
        <dbReference type="ARBA" id="ARBA00023118"/>
    </source>
</evidence>
<dbReference type="OrthoDB" id="1885901at2759"/>
<reference evidence="17" key="2">
    <citation type="journal article" date="2013" name="Nat. Commun.">
        <title>Genome of the Chinese tree shrew.</title>
        <authorList>
            <person name="Fan Y."/>
            <person name="Huang Z.Y."/>
            <person name="Cao C.C."/>
            <person name="Chen C.S."/>
            <person name="Chen Y.X."/>
            <person name="Fan D.D."/>
            <person name="He J."/>
            <person name="Hou H.L."/>
            <person name="Hu L."/>
            <person name="Hu X.T."/>
            <person name="Jiang X.T."/>
            <person name="Lai R."/>
            <person name="Lang Y.S."/>
            <person name="Liang B."/>
            <person name="Liao S.G."/>
            <person name="Mu D."/>
            <person name="Ma Y.Y."/>
            <person name="Niu Y.Y."/>
            <person name="Sun X.Q."/>
            <person name="Xia J.Q."/>
            <person name="Xiao J."/>
            <person name="Xiong Z.Q."/>
            <person name="Xu L."/>
            <person name="Yang L."/>
            <person name="Zhang Y."/>
            <person name="Zhao W."/>
            <person name="Zhao X.D."/>
            <person name="Zheng Y.T."/>
            <person name="Zhou J.M."/>
            <person name="Zhu Y.B."/>
            <person name="Zhang G.J."/>
            <person name="Wang J."/>
            <person name="Yao Y.G."/>
        </authorList>
    </citation>
    <scope>NUCLEOTIDE SEQUENCE [LARGE SCALE GENOMIC DNA]</scope>
</reference>
<accession>L8Y945</accession>
<dbReference type="EMBL" id="KB364377">
    <property type="protein sequence ID" value="ELV12777.1"/>
    <property type="molecule type" value="Genomic_DNA"/>
</dbReference>
<evidence type="ECO:0000256" key="3">
    <source>
        <dbReference type="ARBA" id="ARBA00022490"/>
    </source>
</evidence>
<dbReference type="GO" id="GO:0005829">
    <property type="term" value="C:cytosol"/>
    <property type="evidence" value="ECO:0007669"/>
    <property type="project" value="TreeGrafter"/>
</dbReference>
<keyword evidence="3" id="KW-0963">Cytoplasm</keyword>
<dbReference type="GO" id="GO:0042742">
    <property type="term" value="P:defense response to bacterium"/>
    <property type="evidence" value="ECO:0007669"/>
    <property type="project" value="UniProtKB-ARBA"/>
</dbReference>
<keyword evidence="5" id="KW-0964">Secreted</keyword>
<dbReference type="GO" id="GO:0051607">
    <property type="term" value="P:defense response to virus"/>
    <property type="evidence" value="ECO:0007669"/>
    <property type="project" value="UniProtKB-KW"/>
</dbReference>
<keyword evidence="7" id="KW-0833">Ubl conjugation pathway</keyword>
<dbReference type="Pfam" id="PF00240">
    <property type="entry name" value="ubiquitin"/>
    <property type="match status" value="2"/>
</dbReference>
<keyword evidence="9" id="KW-0051">Antiviral defense</keyword>
<dbReference type="InterPro" id="IPR000626">
    <property type="entry name" value="Ubiquitin-like_dom"/>
</dbReference>
<protein>
    <recommendedName>
        <fullName evidence="11">Ubiquitin-like protein ISG15</fullName>
    </recommendedName>
    <alternativeName>
        <fullName evidence="13">Interferon-induced 15 kDa protein</fullName>
    </alternativeName>
    <alternativeName>
        <fullName evidence="14">Interferon-induced 17 kDa protein</fullName>
    </alternativeName>
    <alternativeName>
        <fullName evidence="12">Ubiquitin cross-reactive protein</fullName>
    </alternativeName>
</protein>
<name>L8Y945_TUPCH</name>
<dbReference type="AlphaFoldDB" id="L8Y945"/>
<evidence type="ECO:0000256" key="5">
    <source>
        <dbReference type="ARBA" id="ARBA00022525"/>
    </source>
</evidence>
<dbReference type="PANTHER" id="PTHR10677:SF16">
    <property type="entry name" value="UBIQUILIN-1"/>
    <property type="match status" value="1"/>
</dbReference>
<evidence type="ECO:0000256" key="8">
    <source>
        <dbReference type="ARBA" id="ARBA00022799"/>
    </source>
</evidence>
<dbReference type="FunFam" id="3.10.20.90:FF:000264">
    <property type="entry name" value="ISG15 ubiquitin-like modifier"/>
    <property type="match status" value="1"/>
</dbReference>
<feature type="domain" description="Ubiquitin-like" evidence="15">
    <location>
        <begin position="82"/>
        <end position="157"/>
    </location>
</feature>
<dbReference type="KEGG" id="tup:102496379"/>
<dbReference type="Proteomes" id="UP000011518">
    <property type="component" value="Unassembled WGS sequence"/>
</dbReference>
<sequence>MGRDLKVKMLGGQEFMVPISDSMLAMELKQKITKKIGVPAFQQRLAIHPSGTVLQDRVPLGHQGLDSDSIVLLVVQSCDSPLNILVRNNKGRSSSYEVRLTQTVAHLKQLVSQQEGVQADLFWLSYEGRDMEDQKPLGEYGLMSQSTVYMHLRLRGG</sequence>
<evidence type="ECO:0000256" key="12">
    <source>
        <dbReference type="ARBA" id="ARBA00075855"/>
    </source>
</evidence>
<dbReference type="PRINTS" id="PR00348">
    <property type="entry name" value="UBIQUITIN"/>
</dbReference>
<feature type="domain" description="Ubiquitin-like" evidence="15">
    <location>
        <begin position="3"/>
        <end position="80"/>
    </location>
</feature>
<comment type="subcellular location">
    <subcellularLocation>
        <location evidence="1">Cytoplasm</location>
    </subcellularLocation>
    <subcellularLocation>
        <location evidence="2">Secreted</location>
    </subcellularLocation>
</comment>
<organism evidence="16 17">
    <name type="scientific">Tupaia chinensis</name>
    <name type="common">Chinese tree shrew</name>
    <name type="synonym">Tupaia belangeri chinensis</name>
    <dbReference type="NCBI Taxonomy" id="246437"/>
    <lineage>
        <taxon>Eukaryota</taxon>
        <taxon>Metazoa</taxon>
        <taxon>Chordata</taxon>
        <taxon>Craniata</taxon>
        <taxon>Vertebrata</taxon>
        <taxon>Euteleostomi</taxon>
        <taxon>Mammalia</taxon>
        <taxon>Eutheria</taxon>
        <taxon>Euarchontoglires</taxon>
        <taxon>Scandentia</taxon>
        <taxon>Tupaiidae</taxon>
        <taxon>Tupaia</taxon>
    </lineage>
</organism>
<dbReference type="InterPro" id="IPR029071">
    <property type="entry name" value="Ubiquitin-like_domsf"/>
</dbReference>
<evidence type="ECO:0000256" key="13">
    <source>
        <dbReference type="ARBA" id="ARBA00082762"/>
    </source>
</evidence>
<dbReference type="FunCoup" id="L8Y945">
    <property type="interactions" value="576"/>
</dbReference>
<gene>
    <name evidence="16" type="ORF">TREES_T100002200</name>
</gene>
<evidence type="ECO:0000256" key="4">
    <source>
        <dbReference type="ARBA" id="ARBA00022499"/>
    </source>
</evidence>
<keyword evidence="10" id="KW-1015">Disulfide bond</keyword>
<evidence type="ECO:0000313" key="17">
    <source>
        <dbReference type="Proteomes" id="UP000011518"/>
    </source>
</evidence>
<dbReference type="GO" id="GO:0031386">
    <property type="term" value="F:protein tag activity"/>
    <property type="evidence" value="ECO:0007669"/>
    <property type="project" value="UniProtKB-ARBA"/>
</dbReference>
<dbReference type="InterPro" id="IPR019956">
    <property type="entry name" value="Ubiquitin_dom"/>
</dbReference>
<keyword evidence="4" id="KW-1017">Isopeptide bond</keyword>
<evidence type="ECO:0000256" key="1">
    <source>
        <dbReference type="ARBA" id="ARBA00004496"/>
    </source>
</evidence>
<evidence type="ECO:0000259" key="15">
    <source>
        <dbReference type="PROSITE" id="PS50053"/>
    </source>
</evidence>
<evidence type="ECO:0000256" key="2">
    <source>
        <dbReference type="ARBA" id="ARBA00004613"/>
    </source>
</evidence>
<dbReference type="InterPro" id="IPR015496">
    <property type="entry name" value="Ubiquilin"/>
</dbReference>
<evidence type="ECO:0000256" key="11">
    <source>
        <dbReference type="ARBA" id="ARBA00072706"/>
    </source>
</evidence>
<evidence type="ECO:0000256" key="6">
    <source>
        <dbReference type="ARBA" id="ARBA00022737"/>
    </source>
</evidence>
<dbReference type="InParanoid" id="L8Y945"/>
<evidence type="ECO:0000256" key="10">
    <source>
        <dbReference type="ARBA" id="ARBA00023157"/>
    </source>
</evidence>
<dbReference type="FunFam" id="3.10.20.90:FF:000240">
    <property type="entry name" value="ISG15 ubiquitin-like modifier"/>
    <property type="match status" value="1"/>
</dbReference>
<evidence type="ECO:0000256" key="7">
    <source>
        <dbReference type="ARBA" id="ARBA00022786"/>
    </source>
</evidence>
<dbReference type="PROSITE" id="PS50053">
    <property type="entry name" value="UBIQUITIN_2"/>
    <property type="match status" value="2"/>
</dbReference>
<dbReference type="GO" id="GO:0032020">
    <property type="term" value="P:ISG15-protein conjugation"/>
    <property type="evidence" value="ECO:0007669"/>
    <property type="project" value="UniProtKB-ARBA"/>
</dbReference>
<dbReference type="GO" id="GO:0051240">
    <property type="term" value="P:positive regulation of multicellular organismal process"/>
    <property type="evidence" value="ECO:0007669"/>
    <property type="project" value="UniProtKB-ARBA"/>
</dbReference>
<dbReference type="GO" id="GO:0002682">
    <property type="term" value="P:regulation of immune system process"/>
    <property type="evidence" value="ECO:0007669"/>
    <property type="project" value="UniProtKB-ARBA"/>
</dbReference>
<evidence type="ECO:0000313" key="16">
    <source>
        <dbReference type="EMBL" id="ELV12777.1"/>
    </source>
</evidence>
<keyword evidence="6" id="KW-0677">Repeat</keyword>
<evidence type="ECO:0000256" key="14">
    <source>
        <dbReference type="ARBA" id="ARBA00083887"/>
    </source>
</evidence>
<dbReference type="eggNOG" id="KOG0001">
    <property type="taxonomic scope" value="Eukaryota"/>
</dbReference>
<dbReference type="Gene3D" id="3.10.20.90">
    <property type="entry name" value="Phosphatidylinositol 3-kinase Catalytic Subunit, Chain A, domain 1"/>
    <property type="match status" value="2"/>
</dbReference>
<keyword evidence="17" id="KW-1185">Reference proteome</keyword>
<proteinExistence type="predicted"/>